<name>E2C8W3_HARSA</name>
<dbReference type="AlphaFoldDB" id="E2C8W3"/>
<dbReference type="EMBL" id="GL453732">
    <property type="protein sequence ID" value="EFN75617.1"/>
    <property type="molecule type" value="Genomic_DNA"/>
</dbReference>
<gene>
    <name evidence="1" type="ORF">EAI_07028</name>
</gene>
<dbReference type="Pfam" id="PF06585">
    <property type="entry name" value="JHBP"/>
    <property type="match status" value="1"/>
</dbReference>
<evidence type="ECO:0000313" key="1">
    <source>
        <dbReference type="EMBL" id="EFN75617.1"/>
    </source>
</evidence>
<dbReference type="InterPro" id="IPR038606">
    <property type="entry name" value="To_sf"/>
</dbReference>
<dbReference type="InParanoid" id="E2C8W3"/>
<dbReference type="Gene3D" id="3.15.10.30">
    <property type="entry name" value="Haemolymph juvenile hormone binding protein"/>
    <property type="match status" value="1"/>
</dbReference>
<dbReference type="InterPro" id="IPR010562">
    <property type="entry name" value="Haemolymph_juvenile_hormone-bd"/>
</dbReference>
<dbReference type="PANTHER" id="PTHR11008">
    <property type="entry name" value="PROTEIN TAKEOUT-LIKE PROTEIN"/>
    <property type="match status" value="1"/>
</dbReference>
<reference evidence="1 2" key="1">
    <citation type="journal article" date="2010" name="Science">
        <title>Genomic comparison of the ants Camponotus floridanus and Harpegnathos saltator.</title>
        <authorList>
            <person name="Bonasio R."/>
            <person name="Zhang G."/>
            <person name="Ye C."/>
            <person name="Mutti N.S."/>
            <person name="Fang X."/>
            <person name="Qin N."/>
            <person name="Donahue G."/>
            <person name="Yang P."/>
            <person name="Li Q."/>
            <person name="Li C."/>
            <person name="Zhang P."/>
            <person name="Huang Z."/>
            <person name="Berger S.L."/>
            <person name="Reinberg D."/>
            <person name="Wang J."/>
            <person name="Liebig J."/>
        </authorList>
    </citation>
    <scope>NUCLEOTIDE SEQUENCE [LARGE SCALE GENOMIC DNA]</scope>
    <source>
        <strain evidence="1 2">R22 G/1</strain>
    </source>
</reference>
<organism evidence="2">
    <name type="scientific">Harpegnathos saltator</name>
    <name type="common">Jerdon's jumping ant</name>
    <dbReference type="NCBI Taxonomy" id="610380"/>
    <lineage>
        <taxon>Eukaryota</taxon>
        <taxon>Metazoa</taxon>
        <taxon>Ecdysozoa</taxon>
        <taxon>Arthropoda</taxon>
        <taxon>Hexapoda</taxon>
        <taxon>Insecta</taxon>
        <taxon>Pterygota</taxon>
        <taxon>Neoptera</taxon>
        <taxon>Endopterygota</taxon>
        <taxon>Hymenoptera</taxon>
        <taxon>Apocrita</taxon>
        <taxon>Aculeata</taxon>
        <taxon>Formicoidea</taxon>
        <taxon>Formicidae</taxon>
        <taxon>Ponerinae</taxon>
        <taxon>Ponerini</taxon>
        <taxon>Harpegnathos</taxon>
    </lineage>
</organism>
<dbReference type="GO" id="GO:0005615">
    <property type="term" value="C:extracellular space"/>
    <property type="evidence" value="ECO:0007669"/>
    <property type="project" value="TreeGrafter"/>
</dbReference>
<accession>E2C8W3</accession>
<dbReference type="OrthoDB" id="8174700at2759"/>
<keyword evidence="2" id="KW-1185">Reference proteome</keyword>
<proteinExistence type="predicted"/>
<dbReference type="SMART" id="SM00700">
    <property type="entry name" value="JHBP"/>
    <property type="match status" value="1"/>
</dbReference>
<evidence type="ECO:0000313" key="2">
    <source>
        <dbReference type="Proteomes" id="UP000008237"/>
    </source>
</evidence>
<sequence>MKSRTAQVPDLHTCPRSELQRCLPQSLESMKPYLAQGVPLLSIPAFVPYYIQLNKMIFTNDFIPMIKFRDTFISDISKFRISKVRVTDRNDFIQFLAHFSLVRVSTTFNAFSSFVRMLTKSSTYELNSILADVVAEITIRGSNFGIEIESEQYFYVHNVTVRIRKIRDVKTEKQEKGNPKYLMQLTNDYLEVEWDTLTSELIHNIQNIAAEIIQTISNKIYTSFPIHTLMTR</sequence>
<protein>
    <submittedName>
        <fullName evidence="1">Uncharacterized protein</fullName>
    </submittedName>
</protein>
<dbReference type="PANTHER" id="PTHR11008:SF14">
    <property type="entry name" value="CIRCADIAN CLOCK-CONTROLLED PROTEIN-LIKE PROTEIN"/>
    <property type="match status" value="1"/>
</dbReference>
<dbReference type="Proteomes" id="UP000008237">
    <property type="component" value="Unassembled WGS sequence"/>
</dbReference>